<feature type="domain" description="Transposase IS200-like" evidence="1">
    <location>
        <begin position="9"/>
        <end position="123"/>
    </location>
</feature>
<dbReference type="InterPro" id="IPR002686">
    <property type="entry name" value="Transposase_17"/>
</dbReference>
<evidence type="ECO:0000313" key="2">
    <source>
        <dbReference type="EMBL" id="MBP2258112.1"/>
    </source>
</evidence>
<accession>A0ABS4SCI0</accession>
<dbReference type="Pfam" id="PF01797">
    <property type="entry name" value="Y1_Tnp"/>
    <property type="match status" value="1"/>
</dbReference>
<protein>
    <submittedName>
        <fullName evidence="2">REP element-mobilizing transposase RayT</fullName>
    </submittedName>
</protein>
<organism evidence="2 3">
    <name type="scientific">Virgibacillus alimentarius</name>
    <dbReference type="NCBI Taxonomy" id="698769"/>
    <lineage>
        <taxon>Bacteria</taxon>
        <taxon>Bacillati</taxon>
        <taxon>Bacillota</taxon>
        <taxon>Bacilli</taxon>
        <taxon>Bacillales</taxon>
        <taxon>Bacillaceae</taxon>
        <taxon>Virgibacillus</taxon>
    </lineage>
</organism>
<dbReference type="NCBIfam" id="NF047646">
    <property type="entry name" value="REP_Tyr_transpos"/>
    <property type="match status" value="1"/>
</dbReference>
<dbReference type="PANTHER" id="PTHR34322:SF2">
    <property type="entry name" value="TRANSPOSASE IS200-LIKE DOMAIN-CONTAINING PROTEIN"/>
    <property type="match status" value="1"/>
</dbReference>
<name>A0ABS4SCI0_9BACI</name>
<sequence>MARKRRVWIPDFFYHIVSRGNRRDALFHDDSDFKIFLHILRQIHKKNPFEIASYCLMTNHYHLLMRSQKQPISKVMALLNKRYADYYNTKNKVTGHVFEKRFYDKIINTNLDMLEVSAYIHLNPLEAGMVKRPELYQWSSYRYYVHVSSHPHLNMAAVFDCLSGSKLEKREAYQRFVKEKKKKSETTIS</sequence>
<evidence type="ECO:0000259" key="1">
    <source>
        <dbReference type="SMART" id="SM01321"/>
    </source>
</evidence>
<dbReference type="SUPFAM" id="SSF143422">
    <property type="entry name" value="Transposase IS200-like"/>
    <property type="match status" value="1"/>
</dbReference>
<keyword evidence="3" id="KW-1185">Reference proteome</keyword>
<dbReference type="Gene3D" id="3.30.70.1290">
    <property type="entry name" value="Transposase IS200-like"/>
    <property type="match status" value="1"/>
</dbReference>
<reference evidence="2 3" key="1">
    <citation type="submission" date="2021-03" db="EMBL/GenBank/DDBJ databases">
        <title>Genomic Encyclopedia of Type Strains, Phase IV (KMG-IV): sequencing the most valuable type-strain genomes for metagenomic binning, comparative biology and taxonomic classification.</title>
        <authorList>
            <person name="Goeker M."/>
        </authorList>
    </citation>
    <scope>NUCLEOTIDE SEQUENCE [LARGE SCALE GENOMIC DNA]</scope>
    <source>
        <strain evidence="2 3">DSM 25790</strain>
    </source>
</reference>
<dbReference type="PANTHER" id="PTHR34322">
    <property type="entry name" value="TRANSPOSASE, Y1_TNP DOMAIN-CONTAINING"/>
    <property type="match status" value="1"/>
</dbReference>
<comment type="caution">
    <text evidence="2">The sequence shown here is derived from an EMBL/GenBank/DDBJ whole genome shotgun (WGS) entry which is preliminary data.</text>
</comment>
<evidence type="ECO:0000313" key="3">
    <source>
        <dbReference type="Proteomes" id="UP001519294"/>
    </source>
</evidence>
<gene>
    <name evidence="2" type="ORF">J2Z81_002083</name>
</gene>
<dbReference type="SMART" id="SM01321">
    <property type="entry name" value="Y1_Tnp"/>
    <property type="match status" value="1"/>
</dbReference>
<dbReference type="Proteomes" id="UP001519294">
    <property type="component" value="Unassembled WGS sequence"/>
</dbReference>
<dbReference type="EMBL" id="JAGIKX010000019">
    <property type="protein sequence ID" value="MBP2258112.1"/>
    <property type="molecule type" value="Genomic_DNA"/>
</dbReference>
<proteinExistence type="predicted"/>
<dbReference type="InterPro" id="IPR036515">
    <property type="entry name" value="Transposase_17_sf"/>
</dbReference>
<dbReference type="RefSeq" id="WP_226371291.1">
    <property type="nucleotide sequence ID" value="NZ_JAGIKX010000019.1"/>
</dbReference>